<dbReference type="STRING" id="538381.GCA_001696535_01867"/>
<keyword evidence="6" id="KW-1185">Reference proteome</keyword>
<reference evidence="5 6" key="1">
    <citation type="submission" date="2017-08" db="EMBL/GenBank/DDBJ databases">
        <authorList>
            <person name="de Groot N.N."/>
        </authorList>
    </citation>
    <scope>NUCLEOTIDE SEQUENCE [LARGE SCALE GENOMIC DNA]</scope>
    <source>
        <strain evidence="5 6">USBA 352</strain>
    </source>
</reference>
<evidence type="ECO:0000313" key="6">
    <source>
        <dbReference type="Proteomes" id="UP000219331"/>
    </source>
</evidence>
<evidence type="ECO:0000313" key="5">
    <source>
        <dbReference type="EMBL" id="SOC07368.1"/>
    </source>
</evidence>
<keyword evidence="2" id="KW-0548">Nucleotidyltransferase</keyword>
<dbReference type="InterPro" id="IPR029044">
    <property type="entry name" value="Nucleotide-diphossugar_trans"/>
</dbReference>
<dbReference type="GO" id="GO:0016779">
    <property type="term" value="F:nucleotidyltransferase activity"/>
    <property type="evidence" value="ECO:0007669"/>
    <property type="project" value="UniProtKB-KW"/>
</dbReference>
<dbReference type="RefSeq" id="WP_176522077.1">
    <property type="nucleotide sequence ID" value="NZ_OBML01000005.1"/>
</dbReference>
<dbReference type="InterPro" id="IPR050065">
    <property type="entry name" value="GlmU-like"/>
</dbReference>
<dbReference type="InterPro" id="IPR025877">
    <property type="entry name" value="MobA-like_NTP_Trfase"/>
</dbReference>
<dbReference type="GO" id="GO:0016301">
    <property type="term" value="F:kinase activity"/>
    <property type="evidence" value="ECO:0007669"/>
    <property type="project" value="UniProtKB-KW"/>
</dbReference>
<gene>
    <name evidence="5" type="ORF">SAMN05421512_105353</name>
</gene>
<dbReference type="SUPFAM" id="SSF53448">
    <property type="entry name" value="Nucleotide-diphospho-sugar transferases"/>
    <property type="match status" value="1"/>
</dbReference>
<accession>A0A285SMZ5</accession>
<dbReference type="PANTHER" id="PTHR43584:SF5">
    <property type="entry name" value="PROTEIN LICC"/>
    <property type="match status" value="1"/>
</dbReference>
<dbReference type="AlphaFoldDB" id="A0A285SMZ5"/>
<evidence type="ECO:0000256" key="3">
    <source>
        <dbReference type="ARBA" id="ARBA00022842"/>
    </source>
</evidence>
<name>A0A285SMZ5_9HYPH</name>
<evidence type="ECO:0000256" key="1">
    <source>
        <dbReference type="ARBA" id="ARBA00022679"/>
    </source>
</evidence>
<evidence type="ECO:0000256" key="2">
    <source>
        <dbReference type="ARBA" id="ARBA00022695"/>
    </source>
</evidence>
<dbReference type="CDD" id="cd02523">
    <property type="entry name" value="PC_cytidylyltransferase"/>
    <property type="match status" value="1"/>
</dbReference>
<protein>
    <submittedName>
        <fullName evidence="5">Choline kinase</fullName>
    </submittedName>
</protein>
<dbReference type="PANTHER" id="PTHR43584">
    <property type="entry name" value="NUCLEOTIDYL TRANSFERASE"/>
    <property type="match status" value="1"/>
</dbReference>
<keyword evidence="5" id="KW-0418">Kinase</keyword>
<evidence type="ECO:0000259" key="4">
    <source>
        <dbReference type="Pfam" id="PF12804"/>
    </source>
</evidence>
<feature type="domain" description="MobA-like NTP transferase" evidence="4">
    <location>
        <begin position="6"/>
        <end position="122"/>
    </location>
</feature>
<dbReference type="Proteomes" id="UP000219331">
    <property type="component" value="Unassembled WGS sequence"/>
</dbReference>
<keyword evidence="1" id="KW-0808">Transferase</keyword>
<dbReference type="Pfam" id="PF12804">
    <property type="entry name" value="NTP_transf_3"/>
    <property type="match status" value="1"/>
</dbReference>
<dbReference type="EMBL" id="OBML01000005">
    <property type="protein sequence ID" value="SOC07368.1"/>
    <property type="molecule type" value="Genomic_DNA"/>
</dbReference>
<dbReference type="Gene3D" id="3.90.550.10">
    <property type="entry name" value="Spore Coat Polysaccharide Biosynthesis Protein SpsA, Chain A"/>
    <property type="match status" value="1"/>
</dbReference>
<proteinExistence type="predicted"/>
<organism evidence="5 6">
    <name type="scientific">Stappia indica</name>
    <dbReference type="NCBI Taxonomy" id="538381"/>
    <lineage>
        <taxon>Bacteria</taxon>
        <taxon>Pseudomonadati</taxon>
        <taxon>Pseudomonadota</taxon>
        <taxon>Alphaproteobacteria</taxon>
        <taxon>Hyphomicrobiales</taxon>
        <taxon>Stappiaceae</taxon>
        <taxon>Stappia</taxon>
    </lineage>
</organism>
<keyword evidence="3" id="KW-0460">Magnesium</keyword>
<sequence length="251" mass="27148">MPTIKAVFLAAGRGVRMGERGQMTPKGLISLGTQSFLEDAIDTLAMHGISDIRVVTGHLAEHYRELAASRRPSLDLQHNGNFATKGSLQSLMVGLEGLDGPCLVLESDLVFEPRAVAAAIAEPQTPALLTSGKTGAGDEVHVWIDDRSGRPCLRDMSKLIDRWHDAPYGELVGLTYLTGEAVARMQEIGPQLIALDPMADYESGVVELAQSQPVIVPRIDDLAWAEVDNEAMLARAAEQVYPRIEAARRKG</sequence>